<dbReference type="AlphaFoldDB" id="A0ABD3S257"/>
<gene>
    <name evidence="1" type="ORF">ACJIZ3_004391</name>
</gene>
<name>A0ABD3S257_9LAMI</name>
<proteinExistence type="predicted"/>
<keyword evidence="2" id="KW-1185">Reference proteome</keyword>
<organism evidence="1 2">
    <name type="scientific">Penstemon smallii</name>
    <dbReference type="NCBI Taxonomy" id="265156"/>
    <lineage>
        <taxon>Eukaryota</taxon>
        <taxon>Viridiplantae</taxon>
        <taxon>Streptophyta</taxon>
        <taxon>Embryophyta</taxon>
        <taxon>Tracheophyta</taxon>
        <taxon>Spermatophyta</taxon>
        <taxon>Magnoliopsida</taxon>
        <taxon>eudicotyledons</taxon>
        <taxon>Gunneridae</taxon>
        <taxon>Pentapetalae</taxon>
        <taxon>asterids</taxon>
        <taxon>lamiids</taxon>
        <taxon>Lamiales</taxon>
        <taxon>Plantaginaceae</taxon>
        <taxon>Cheloneae</taxon>
        <taxon>Penstemon</taxon>
    </lineage>
</organism>
<evidence type="ECO:0000313" key="2">
    <source>
        <dbReference type="Proteomes" id="UP001634393"/>
    </source>
</evidence>
<dbReference type="Proteomes" id="UP001634393">
    <property type="component" value="Unassembled WGS sequence"/>
</dbReference>
<protein>
    <submittedName>
        <fullName evidence="1">Uncharacterized protein</fullName>
    </submittedName>
</protein>
<accession>A0ABD3S257</accession>
<comment type="caution">
    <text evidence="1">The sequence shown here is derived from an EMBL/GenBank/DDBJ whole genome shotgun (WGS) entry which is preliminary data.</text>
</comment>
<reference evidence="1 2" key="1">
    <citation type="submission" date="2024-12" db="EMBL/GenBank/DDBJ databases">
        <title>The unique morphological basis and parallel evolutionary history of personate flowers in Penstemon.</title>
        <authorList>
            <person name="Depatie T.H."/>
            <person name="Wessinger C.A."/>
        </authorList>
    </citation>
    <scope>NUCLEOTIDE SEQUENCE [LARGE SCALE GENOMIC DNA]</scope>
    <source>
        <strain evidence="1">WTNN_2</strain>
        <tissue evidence="1">Leaf</tissue>
    </source>
</reference>
<sequence length="149" mass="16251">MEGRKKFTTHPFLAAIIHTDVSDSVCFPLAIEGWSISLRDASHSCCSTPNFLSSINPRSTVTPEILSAIRVTNAKISSCETCIIKGDVQKKSEGHEPNADKNNIMPMFNHRLLVLKDQDIPSDRDTPPDGPSLCFLSLPSGSNNETLIA</sequence>
<dbReference type="EMBL" id="JBJXBP010000007">
    <property type="protein sequence ID" value="KAL3818486.1"/>
    <property type="molecule type" value="Genomic_DNA"/>
</dbReference>
<evidence type="ECO:0000313" key="1">
    <source>
        <dbReference type="EMBL" id="KAL3818486.1"/>
    </source>
</evidence>